<proteinExistence type="predicted"/>
<feature type="region of interest" description="Disordered" evidence="1">
    <location>
        <begin position="758"/>
        <end position="816"/>
    </location>
</feature>
<feature type="compositionally biased region" description="Basic and acidic residues" evidence="1">
    <location>
        <begin position="442"/>
        <end position="456"/>
    </location>
</feature>
<dbReference type="OrthoDB" id="3922633at2759"/>
<feature type="compositionally biased region" description="Low complexity" evidence="1">
    <location>
        <begin position="1315"/>
        <end position="1327"/>
    </location>
</feature>
<evidence type="ECO:0000256" key="1">
    <source>
        <dbReference type="SAM" id="MobiDB-lite"/>
    </source>
</evidence>
<accession>A0A2T2NAC4</accession>
<feature type="region of interest" description="Disordered" evidence="1">
    <location>
        <begin position="654"/>
        <end position="731"/>
    </location>
</feature>
<dbReference type="STRING" id="1448308.A0A2T2NAC4"/>
<name>A0A2T2NAC4_CORCC</name>
<feature type="region of interest" description="Disordered" evidence="1">
    <location>
        <begin position="1"/>
        <end position="217"/>
    </location>
</feature>
<feature type="region of interest" description="Disordered" evidence="1">
    <location>
        <begin position="1161"/>
        <end position="1199"/>
    </location>
</feature>
<keyword evidence="3" id="KW-1185">Reference proteome</keyword>
<feature type="compositionally biased region" description="Basic and acidic residues" evidence="1">
    <location>
        <begin position="1385"/>
        <end position="1395"/>
    </location>
</feature>
<feature type="compositionally biased region" description="Low complexity" evidence="1">
    <location>
        <begin position="1178"/>
        <end position="1193"/>
    </location>
</feature>
<feature type="region of interest" description="Disordered" evidence="1">
    <location>
        <begin position="586"/>
        <end position="636"/>
    </location>
</feature>
<feature type="compositionally biased region" description="Polar residues" evidence="1">
    <location>
        <begin position="1443"/>
        <end position="1460"/>
    </location>
</feature>
<feature type="compositionally biased region" description="Basic and acidic residues" evidence="1">
    <location>
        <begin position="623"/>
        <end position="635"/>
    </location>
</feature>
<feature type="compositionally biased region" description="Polar residues" evidence="1">
    <location>
        <begin position="377"/>
        <end position="386"/>
    </location>
</feature>
<feature type="compositionally biased region" description="Pro residues" evidence="1">
    <location>
        <begin position="97"/>
        <end position="108"/>
    </location>
</feature>
<feature type="compositionally biased region" description="Basic and acidic residues" evidence="1">
    <location>
        <begin position="463"/>
        <end position="479"/>
    </location>
</feature>
<dbReference type="EMBL" id="KZ678141">
    <property type="protein sequence ID" value="PSN62374.1"/>
    <property type="molecule type" value="Genomic_DNA"/>
</dbReference>
<feature type="compositionally biased region" description="Basic and acidic residues" evidence="1">
    <location>
        <begin position="1303"/>
        <end position="1312"/>
    </location>
</feature>
<feature type="region of interest" description="Disordered" evidence="1">
    <location>
        <begin position="1440"/>
        <end position="1483"/>
    </location>
</feature>
<feature type="compositionally biased region" description="Polar residues" evidence="1">
    <location>
        <begin position="680"/>
        <end position="699"/>
    </location>
</feature>
<dbReference type="Proteomes" id="UP000240883">
    <property type="component" value="Unassembled WGS sequence"/>
</dbReference>
<reference evidence="2 3" key="1">
    <citation type="journal article" date="2018" name="Front. Microbiol.">
        <title>Genome-Wide Analysis of Corynespora cassiicola Leaf Fall Disease Putative Effectors.</title>
        <authorList>
            <person name="Lopez D."/>
            <person name="Ribeiro S."/>
            <person name="Label P."/>
            <person name="Fumanal B."/>
            <person name="Venisse J.S."/>
            <person name="Kohler A."/>
            <person name="de Oliveira R.R."/>
            <person name="Labutti K."/>
            <person name="Lipzen A."/>
            <person name="Lail K."/>
            <person name="Bauer D."/>
            <person name="Ohm R.A."/>
            <person name="Barry K.W."/>
            <person name="Spatafora J."/>
            <person name="Grigoriev I.V."/>
            <person name="Martin F.M."/>
            <person name="Pujade-Renaud V."/>
        </authorList>
    </citation>
    <scope>NUCLEOTIDE SEQUENCE [LARGE SCALE GENOMIC DNA]</scope>
    <source>
        <strain evidence="2 3">Philippines</strain>
    </source>
</reference>
<feature type="compositionally biased region" description="Low complexity" evidence="1">
    <location>
        <begin position="537"/>
        <end position="546"/>
    </location>
</feature>
<sequence>MNLPGSSPLIPRSRTSREGPRSQSLTDTTQPESRLSNNRSYASLRTEPPSRPKSQNKYPTRLKRPGYRPSSPAYSDAASSQNERSHGPGYHGYSYTPVPPVPPIPAVTPIPVALRNRSQNILPPDRRRQLMGQASSGRHRQPVHPYAPHADMPSVPPLMTQNQYHHAAQERSRKAHKTHKSTKGSFSSGSTSRRGDSDPSSSDAPSPPTPRDGSSMEVLVSPSVTQELADNLTGGCQFYYDYTEQFEFDPVKKLELENEAPDFVRKIKTIIEERSTPEPTPKKAEVVINETAELPGSEVANVAELPASPVARRITRELILAALAPAATEDVDPSNTKPESDGKGETETSKGRLMITNPACDEQKESTPGLPRDSSNRHSILSQADTSVVDSSTLNFAVNYSIPAITGTEIGIGSEKDVVSDTSHGPALNTDDGMSELLEGYQHTESKQSTEPLVDKTDDDNDKAEKKSQHAPKSSDEQSFKSCTAPPEHPAQTRRDADTRSTMSKKGLPDVEAPFKDSDVRSFKTCRDTATPDRDGSLPSSRLPSSNLTTVDSKSKRPVPQMPLTTPSVTGRKIAQYSILDTGSSKLGGRFQGISVPGSGQGSLAASICSSAEATPHQPPVVPRRESSSSKEAQRTHAVASFLVGLSRARRLSKAPSNFGRKPARDQSTVEDVDEDLTKKTFNQGRQRLVKNQPSTTGSHDIIQTPARALTKQDVIPDKQAADASSQENVLLSRRASSNTLEKEDDPLSLHLSLTPSIASPLIPEPSSIYSPGDVSPSKSRSPVSPTLYKSQEVDRDVSRDSQTTTHLSWHGHRPMTAVGIGSGDSRHIQQGIQDDTTTDLRLSAYRYPQHYLPDLKEESHEDSSLNTSASNLKHSSFRFSSGGLPAIRASADDALPLGHNASFQRSSLSHSHGLPSMHFSQMNLIEKLNEALDKQRSSRSLDGGVGGRNDAGLSGLRPSAAEMRDKYRSFFASLDDLHKEEDITQAATIMSLMPLEGPYSPEAVLEEIDKLEIPSVSPLTQRLSELLPSLREYYRTGEAGSLIKEEVIMEYALEEINEVGGPVPKRSSARLRPMPGSPNMVVVDDTLYQELTGKEKENVGMVGGGGVGEGCGRTLGENGHGKGRSKSVGNACAREAEQVAELDAPTPAVLRTRSLSLGHNELRPSLDSKASSRRSLRSLVSTPTTTTDTRPWNSDKHYPWATAVPSIDISLPTPAAAKQSPRPGPSHLRNRVSETSSSNSGTFGPDTPSAPDSDLGPQIAGHPFTHQRQQSRHLSIFTNKRRNPASPGFDSNGYPTGPLHLRTGDRSHGGERYPTSALTPPTTLHLLEPHQSHFSEDSSEEDVPTTSRRSKFSLKSRFAPSKGTREAHRSDPTSASTQVQGEVGETHDDTEHRRTFNGAQGMPTMAYHKNKFANKIRGWWERTGFPGLFRKMIRRRPYEGGSNASTSSSELENFRNTSRPPMHTTDGSGLWSLRGMSSRSRT</sequence>
<feature type="compositionally biased region" description="Low complexity" evidence="1">
    <location>
        <begin position="775"/>
        <end position="786"/>
    </location>
</feature>
<feature type="region of interest" description="Disordered" evidence="1">
    <location>
        <begin position="416"/>
        <end position="570"/>
    </location>
</feature>
<feature type="compositionally biased region" description="Basic residues" evidence="1">
    <location>
        <begin position="173"/>
        <end position="182"/>
    </location>
</feature>
<feature type="compositionally biased region" description="Polar residues" evidence="1">
    <location>
        <begin position="1267"/>
        <end position="1279"/>
    </location>
</feature>
<feature type="compositionally biased region" description="Basic and acidic residues" evidence="1">
    <location>
        <begin position="338"/>
        <end position="350"/>
    </location>
</feature>
<feature type="compositionally biased region" description="Polar residues" evidence="1">
    <location>
        <begin position="21"/>
        <end position="43"/>
    </location>
</feature>
<feature type="compositionally biased region" description="Low complexity" evidence="1">
    <location>
        <begin position="183"/>
        <end position="204"/>
    </location>
</feature>
<feature type="compositionally biased region" description="Polar residues" evidence="1">
    <location>
        <begin position="1234"/>
        <end position="1243"/>
    </location>
</feature>
<evidence type="ECO:0000313" key="3">
    <source>
        <dbReference type="Proteomes" id="UP000240883"/>
    </source>
</evidence>
<feature type="compositionally biased region" description="Basic and acidic residues" evidence="1">
    <location>
        <begin position="507"/>
        <end position="536"/>
    </location>
</feature>
<feature type="compositionally biased region" description="Low complexity" evidence="1">
    <location>
        <begin position="69"/>
        <end position="80"/>
    </location>
</feature>
<feature type="region of interest" description="Disordered" evidence="1">
    <location>
        <begin position="936"/>
        <end position="957"/>
    </location>
</feature>
<protein>
    <submittedName>
        <fullName evidence="2">Uncharacterized protein</fullName>
    </submittedName>
</protein>
<organism evidence="2 3">
    <name type="scientific">Corynespora cassiicola Philippines</name>
    <dbReference type="NCBI Taxonomy" id="1448308"/>
    <lineage>
        <taxon>Eukaryota</taxon>
        <taxon>Fungi</taxon>
        <taxon>Dikarya</taxon>
        <taxon>Ascomycota</taxon>
        <taxon>Pezizomycotina</taxon>
        <taxon>Dothideomycetes</taxon>
        <taxon>Pleosporomycetidae</taxon>
        <taxon>Pleosporales</taxon>
        <taxon>Corynesporascaceae</taxon>
        <taxon>Corynespora</taxon>
    </lineage>
</organism>
<feature type="compositionally biased region" description="Basic and acidic residues" evidence="1">
    <location>
        <begin position="1328"/>
        <end position="1337"/>
    </location>
</feature>
<feature type="region of interest" description="Disordered" evidence="1">
    <location>
        <begin position="1214"/>
        <end position="1403"/>
    </location>
</feature>
<evidence type="ECO:0000313" key="2">
    <source>
        <dbReference type="EMBL" id="PSN62374.1"/>
    </source>
</evidence>
<gene>
    <name evidence="2" type="ORF">BS50DRAFT_577299</name>
</gene>
<feature type="compositionally biased region" description="Polar residues" evidence="1">
    <location>
        <begin position="602"/>
        <end position="613"/>
    </location>
</feature>
<feature type="region of interest" description="Disordered" evidence="1">
    <location>
        <begin position="327"/>
        <end position="386"/>
    </location>
</feature>